<evidence type="ECO:0000256" key="1">
    <source>
        <dbReference type="ARBA" id="ARBA00004316"/>
    </source>
</evidence>
<dbReference type="AlphaFoldDB" id="A0A8X6GYM4"/>
<feature type="compositionally biased region" description="Polar residues" evidence="8">
    <location>
        <begin position="135"/>
        <end position="147"/>
    </location>
</feature>
<dbReference type="EMBL" id="BMAO01036777">
    <property type="protein sequence ID" value="GFR12989.1"/>
    <property type="molecule type" value="Genomic_DNA"/>
</dbReference>
<keyword evidence="6" id="KW-0040">ANK repeat</keyword>
<evidence type="ECO:0000256" key="6">
    <source>
        <dbReference type="ARBA" id="ARBA00023043"/>
    </source>
</evidence>
<evidence type="ECO:0000256" key="2">
    <source>
        <dbReference type="ARBA" id="ARBA00022723"/>
    </source>
</evidence>
<dbReference type="GO" id="GO:0042995">
    <property type="term" value="C:cell projection"/>
    <property type="evidence" value="ECO:0007669"/>
    <property type="project" value="UniProtKB-SubCell"/>
</dbReference>
<dbReference type="InterPro" id="IPR026876">
    <property type="entry name" value="Fn3_assoc_repeat"/>
</dbReference>
<feature type="domain" description="DZANK-type" evidence="9">
    <location>
        <begin position="290"/>
        <end position="333"/>
    </location>
</feature>
<keyword evidence="4" id="KW-0863">Zinc-finger</keyword>
<feature type="region of interest" description="Disordered" evidence="8">
    <location>
        <begin position="112"/>
        <end position="190"/>
    </location>
</feature>
<name>A0A8X6GYM4_TRICU</name>
<evidence type="ECO:0000256" key="4">
    <source>
        <dbReference type="ARBA" id="ARBA00022771"/>
    </source>
</evidence>
<feature type="compositionally biased region" description="Basic and acidic residues" evidence="8">
    <location>
        <begin position="379"/>
        <end position="390"/>
    </location>
</feature>
<keyword evidence="2" id="KW-0479">Metal-binding</keyword>
<keyword evidence="11" id="KW-1185">Reference proteome</keyword>
<feature type="region of interest" description="Disordered" evidence="8">
    <location>
        <begin position="357"/>
        <end position="403"/>
    </location>
</feature>
<dbReference type="InterPro" id="IPR052481">
    <property type="entry name" value="DZAN1"/>
</dbReference>
<organism evidence="10 11">
    <name type="scientific">Trichonephila clavata</name>
    <name type="common">Joro spider</name>
    <name type="synonym">Nephila clavata</name>
    <dbReference type="NCBI Taxonomy" id="2740835"/>
    <lineage>
        <taxon>Eukaryota</taxon>
        <taxon>Metazoa</taxon>
        <taxon>Ecdysozoa</taxon>
        <taxon>Arthropoda</taxon>
        <taxon>Chelicerata</taxon>
        <taxon>Arachnida</taxon>
        <taxon>Araneae</taxon>
        <taxon>Araneomorphae</taxon>
        <taxon>Entelegynae</taxon>
        <taxon>Araneoidea</taxon>
        <taxon>Nephilidae</taxon>
        <taxon>Trichonephila</taxon>
    </lineage>
</organism>
<evidence type="ECO:0000256" key="5">
    <source>
        <dbReference type="ARBA" id="ARBA00022833"/>
    </source>
</evidence>
<evidence type="ECO:0000256" key="7">
    <source>
        <dbReference type="ARBA" id="ARBA00023273"/>
    </source>
</evidence>
<reference evidence="10" key="1">
    <citation type="submission" date="2020-07" db="EMBL/GenBank/DDBJ databases">
        <title>Multicomponent nature underlies the extraordinary mechanical properties of spider dragline silk.</title>
        <authorList>
            <person name="Kono N."/>
            <person name="Nakamura H."/>
            <person name="Mori M."/>
            <person name="Yoshida Y."/>
            <person name="Ohtoshi R."/>
            <person name="Malay A.D."/>
            <person name="Moran D.A.P."/>
            <person name="Tomita M."/>
            <person name="Numata K."/>
            <person name="Arakawa K."/>
        </authorList>
    </citation>
    <scope>NUCLEOTIDE SEQUENCE</scope>
</reference>
<evidence type="ECO:0000256" key="3">
    <source>
        <dbReference type="ARBA" id="ARBA00022737"/>
    </source>
</evidence>
<evidence type="ECO:0000259" key="9">
    <source>
        <dbReference type="Pfam" id="PF12773"/>
    </source>
</evidence>
<feature type="compositionally biased region" description="Basic and acidic residues" evidence="8">
    <location>
        <begin position="150"/>
        <end position="172"/>
    </location>
</feature>
<keyword evidence="7" id="KW-0966">Cell projection</keyword>
<sequence length="475" mass="53278">MAPFSIPAPCIVPLRTPVFGGSRAIDTQTKIELMCETYLPHEIFYTLDGSKPQPYAGIVQGSKLYKYKCPFFLPAGKITVKAIALNTYVHSMRSNVVTKYFEVIEKEADSVTQKKSSKGAKKENSNASRKKRKPQCTSTPRISSPPSNEDAEKVDFEQSEDVKESHDRKDSLDSIEEFPPDLDYFPGEVNPEYLSDAGSIDSIPEKVGDFKAAEYNIEENVFAVQNASPTEKEHDSQENGESISVSGQKNESVSKEEGENILIDKKPLLEEPGSAAAIYCIKCETVLLHCHVCTTLNTTTSKYCIHCGEKLMQKCSKCTEFNSVLASFCQFCGGKVEVDVESQISYADHSMMAEPQKMHVSVQQSLSTENKETQTASAQREKKDNRDSISPKRKKLPSHSPGRGYWHQQLDYICNHLKSYAYNNVEFRDSISEPMLSDFQKAEVIKDDDSISLTISFTPFVFEKENDVKYLNQKS</sequence>
<protein>
    <recommendedName>
        <fullName evidence="9">DZANK-type domain-containing protein</fullName>
    </recommendedName>
</protein>
<dbReference type="Pfam" id="PF13287">
    <property type="entry name" value="Fn3_assoc"/>
    <property type="match status" value="1"/>
</dbReference>
<dbReference type="PANTHER" id="PTHR16058:SF4">
    <property type="entry name" value="DOUBLE ZINC RIBBON AND ANKYRIN REPEAT-CONTAINING PROTEIN 1"/>
    <property type="match status" value="1"/>
</dbReference>
<keyword evidence="5" id="KW-0862">Zinc</keyword>
<dbReference type="Proteomes" id="UP000887116">
    <property type="component" value="Unassembled WGS sequence"/>
</dbReference>
<feature type="region of interest" description="Disordered" evidence="8">
    <location>
        <begin position="227"/>
        <end position="258"/>
    </location>
</feature>
<keyword evidence="3" id="KW-0677">Repeat</keyword>
<proteinExistence type="predicted"/>
<accession>A0A8X6GYM4</accession>
<dbReference type="PANTHER" id="PTHR16058">
    <property type="entry name" value="DOUBLE ZINC RIBBON AND ANKYRIN REPEAT-CONTAINING PROTEIN 1"/>
    <property type="match status" value="1"/>
</dbReference>
<evidence type="ECO:0000313" key="10">
    <source>
        <dbReference type="EMBL" id="GFR12989.1"/>
    </source>
</evidence>
<evidence type="ECO:0000256" key="8">
    <source>
        <dbReference type="SAM" id="MobiDB-lite"/>
    </source>
</evidence>
<comment type="subcellular location">
    <subcellularLocation>
        <location evidence="1">Cell projection</location>
    </subcellularLocation>
</comment>
<comment type="caution">
    <text evidence="10">The sequence shown here is derived from an EMBL/GenBank/DDBJ whole genome shotgun (WGS) entry which is preliminary data.</text>
</comment>
<dbReference type="OrthoDB" id="37886at2759"/>
<dbReference type="Pfam" id="PF12773">
    <property type="entry name" value="DZR"/>
    <property type="match status" value="1"/>
</dbReference>
<feature type="compositionally biased region" description="Polar residues" evidence="8">
    <location>
        <begin position="361"/>
        <end position="378"/>
    </location>
</feature>
<dbReference type="InterPro" id="IPR025874">
    <property type="entry name" value="DZR"/>
</dbReference>
<dbReference type="GO" id="GO:0008270">
    <property type="term" value="F:zinc ion binding"/>
    <property type="evidence" value="ECO:0007669"/>
    <property type="project" value="UniProtKB-KW"/>
</dbReference>
<gene>
    <name evidence="10" type="primary">AVEN_51979_1</name>
    <name evidence="10" type="ORF">TNCT_668191</name>
</gene>
<evidence type="ECO:0000313" key="11">
    <source>
        <dbReference type="Proteomes" id="UP000887116"/>
    </source>
</evidence>
<feature type="compositionally biased region" description="Polar residues" evidence="8">
    <location>
        <begin position="239"/>
        <end position="251"/>
    </location>
</feature>